<dbReference type="Proteomes" id="UP000051439">
    <property type="component" value="Unassembled WGS sequence"/>
</dbReference>
<dbReference type="GO" id="GO:0006099">
    <property type="term" value="P:tricarboxylic acid cycle"/>
    <property type="evidence" value="ECO:0007669"/>
    <property type="project" value="InterPro"/>
</dbReference>
<dbReference type="PATRIC" id="fig|1423766.4.peg.1482"/>
<dbReference type="Pfam" id="PF10415">
    <property type="entry name" value="FumaraseC_C"/>
    <property type="match status" value="1"/>
</dbReference>
<dbReference type="SUPFAM" id="SSF48557">
    <property type="entry name" value="L-aspartase-like"/>
    <property type="match status" value="1"/>
</dbReference>
<dbReference type="GO" id="GO:0006531">
    <property type="term" value="P:aspartate metabolic process"/>
    <property type="evidence" value="ECO:0007669"/>
    <property type="project" value="TreeGrafter"/>
</dbReference>
<dbReference type="FunFam" id="1.20.200.10:FF:000001">
    <property type="entry name" value="Fumarate hydratase, mitochondrial"/>
    <property type="match status" value="1"/>
</dbReference>
<dbReference type="PROSITE" id="PS00163">
    <property type="entry name" value="FUMARATE_LYASES"/>
    <property type="match status" value="1"/>
</dbReference>
<comment type="caution">
    <text evidence="4">The sequence shown here is derived from an EMBL/GenBank/DDBJ whole genome shotgun (WGS) entry which is preliminary data.</text>
</comment>
<dbReference type="Gene3D" id="1.10.275.10">
    <property type="entry name" value="Fumarase/aspartase (N-terminal domain)"/>
    <property type="match status" value="1"/>
</dbReference>
<dbReference type="InterPro" id="IPR020557">
    <property type="entry name" value="Fumarate_lyase_CS"/>
</dbReference>
<dbReference type="GO" id="GO:0008797">
    <property type="term" value="F:aspartate ammonia-lyase activity"/>
    <property type="evidence" value="ECO:0007669"/>
    <property type="project" value="TreeGrafter"/>
</dbReference>
<dbReference type="Pfam" id="PF00206">
    <property type="entry name" value="Lyase_1"/>
    <property type="match status" value="1"/>
</dbReference>
<organism evidence="4 5">
    <name type="scientific">Lentilactobacillus kisonensis DSM 19906 = JCM 15041</name>
    <dbReference type="NCBI Taxonomy" id="1423766"/>
    <lineage>
        <taxon>Bacteria</taxon>
        <taxon>Bacillati</taxon>
        <taxon>Bacillota</taxon>
        <taxon>Bacilli</taxon>
        <taxon>Lactobacillales</taxon>
        <taxon>Lactobacillaceae</taxon>
        <taxon>Lentilactobacillus</taxon>
    </lineage>
</organism>
<dbReference type="Gene3D" id="1.10.40.30">
    <property type="entry name" value="Fumarase/aspartase (C-terminal domain)"/>
    <property type="match status" value="1"/>
</dbReference>
<sequence>MRIDKDCIGERFIPDNVLYGIHTLRAMHNFPITAEKVNPVVIESYLQIKKAAAIANQKAGSLSAQKASLIVSACNQLLFSGDYSDFCVPAIQGGAGTSTNMNVNEVVSQLAMRLSAQGGKKAVKIHPNDDVNQSQSTNDTYPTAGKMAMLKKLSPLLASLTKLIEALDEKAQTYSNAIKVGRTQLQDAVPTTFGRSFNAYASLFRRDYRRLKATINVLSVVNLGGTAIGTGLNTTPEYQRQIIPILNKVSHLSLVQATDLIDGTQNSDAFTTISGALKVLATDLSKFSNDLRLLSSGPQAGLNEIELPKQAAGSSIMPGKVNPIIPEVVNQVAFEVIGNDVTVTMAAESGQLELNAFEPIMFRAILTSEQHLARAMTTLVENCVAGITVNTEHCRQEVERSSIAATILSPILGYEKTTQIIKKAMATKQSVRELVKQEHVLSDSLIDDLFSPEVLTNVRKANQNQLRTASTHH</sequence>
<dbReference type="RefSeq" id="WP_056949561.1">
    <property type="nucleotide sequence ID" value="NZ_AZEB01000025.1"/>
</dbReference>
<dbReference type="PRINTS" id="PR00149">
    <property type="entry name" value="FUMRATELYASE"/>
</dbReference>
<dbReference type="PANTHER" id="PTHR42696">
    <property type="entry name" value="ASPARTATE AMMONIA-LYASE"/>
    <property type="match status" value="1"/>
</dbReference>
<evidence type="ECO:0000313" key="5">
    <source>
        <dbReference type="Proteomes" id="UP000051439"/>
    </source>
</evidence>
<dbReference type="InterPro" id="IPR022761">
    <property type="entry name" value="Fumarate_lyase_N"/>
</dbReference>
<protein>
    <submittedName>
        <fullName evidence="4">Aspartate ammonia-lyase</fullName>
    </submittedName>
</protein>
<dbReference type="InterPro" id="IPR008948">
    <property type="entry name" value="L-Aspartase-like"/>
</dbReference>
<dbReference type="InterPro" id="IPR024083">
    <property type="entry name" value="Fumarase/histidase_N"/>
</dbReference>
<name>A0A0R1NKW0_9LACO</name>
<evidence type="ECO:0000256" key="1">
    <source>
        <dbReference type="ARBA" id="ARBA00023239"/>
    </source>
</evidence>
<dbReference type="Gene3D" id="1.20.200.10">
    <property type="entry name" value="Fumarase/aspartase (Central domain)"/>
    <property type="match status" value="1"/>
</dbReference>
<feature type="domain" description="Fumarase C C-terminal" evidence="3">
    <location>
        <begin position="405"/>
        <end position="457"/>
    </location>
</feature>
<dbReference type="NCBIfam" id="NF008909">
    <property type="entry name" value="PRK12273.1"/>
    <property type="match status" value="1"/>
</dbReference>
<dbReference type="InterPro" id="IPR018951">
    <property type="entry name" value="Fumarase_C_C"/>
</dbReference>
<dbReference type="InterPro" id="IPR000362">
    <property type="entry name" value="Fumarate_lyase_fam"/>
</dbReference>
<accession>A0A0R1NKW0</accession>
<evidence type="ECO:0000313" key="4">
    <source>
        <dbReference type="EMBL" id="KRL20489.1"/>
    </source>
</evidence>
<dbReference type="GO" id="GO:0005829">
    <property type="term" value="C:cytosol"/>
    <property type="evidence" value="ECO:0007669"/>
    <property type="project" value="TreeGrafter"/>
</dbReference>
<dbReference type="InterPro" id="IPR051546">
    <property type="entry name" value="Aspartate_Ammonia-Lyase"/>
</dbReference>
<proteinExistence type="predicted"/>
<dbReference type="PANTHER" id="PTHR42696:SF2">
    <property type="entry name" value="ASPARTATE AMMONIA-LYASE"/>
    <property type="match status" value="1"/>
</dbReference>
<keyword evidence="5" id="KW-1185">Reference proteome</keyword>
<gene>
    <name evidence="4" type="ORF">FC98_GL001430</name>
</gene>
<dbReference type="AlphaFoldDB" id="A0A0R1NKW0"/>
<reference evidence="4 5" key="1">
    <citation type="journal article" date="2015" name="Genome Announc.">
        <title>Expanding the biotechnology potential of lactobacilli through comparative genomics of 213 strains and associated genera.</title>
        <authorList>
            <person name="Sun Z."/>
            <person name="Harris H.M."/>
            <person name="McCann A."/>
            <person name="Guo C."/>
            <person name="Argimon S."/>
            <person name="Zhang W."/>
            <person name="Yang X."/>
            <person name="Jeffery I.B."/>
            <person name="Cooney J.C."/>
            <person name="Kagawa T.F."/>
            <person name="Liu W."/>
            <person name="Song Y."/>
            <person name="Salvetti E."/>
            <person name="Wrobel A."/>
            <person name="Rasinkangas P."/>
            <person name="Parkhill J."/>
            <person name="Rea M.C."/>
            <person name="O'Sullivan O."/>
            <person name="Ritari J."/>
            <person name="Douillard F.P."/>
            <person name="Paul Ross R."/>
            <person name="Yang R."/>
            <person name="Briner A.E."/>
            <person name="Felis G.E."/>
            <person name="de Vos W.M."/>
            <person name="Barrangou R."/>
            <person name="Klaenhammer T.R."/>
            <person name="Caufield P.W."/>
            <person name="Cui Y."/>
            <person name="Zhang H."/>
            <person name="O'Toole P.W."/>
        </authorList>
    </citation>
    <scope>NUCLEOTIDE SEQUENCE [LARGE SCALE GENOMIC DNA]</scope>
    <source>
        <strain evidence="4 5">DSM 19906</strain>
    </source>
</reference>
<evidence type="ECO:0000259" key="2">
    <source>
        <dbReference type="Pfam" id="PF00206"/>
    </source>
</evidence>
<dbReference type="CDD" id="cd01357">
    <property type="entry name" value="Aspartase"/>
    <property type="match status" value="1"/>
</dbReference>
<keyword evidence="1 4" id="KW-0456">Lyase</keyword>
<feature type="domain" description="Fumarate lyase N-terminal" evidence="2">
    <location>
        <begin position="14"/>
        <end position="338"/>
    </location>
</feature>
<evidence type="ECO:0000259" key="3">
    <source>
        <dbReference type="Pfam" id="PF10415"/>
    </source>
</evidence>
<dbReference type="EMBL" id="AZEB01000025">
    <property type="protein sequence ID" value="KRL20489.1"/>
    <property type="molecule type" value="Genomic_DNA"/>
</dbReference>